<dbReference type="InterPro" id="IPR005318">
    <property type="entry name" value="OM_porin_bac"/>
</dbReference>
<gene>
    <name evidence="5" type="ORF">HAQ05_05105</name>
</gene>
<keyword evidence="6" id="KW-1185">Reference proteome</keyword>
<proteinExistence type="inferred from homology"/>
<dbReference type="InterPro" id="IPR023614">
    <property type="entry name" value="Porin_dom_sf"/>
</dbReference>
<dbReference type="PANTHER" id="PTHR34596">
    <property type="entry name" value="CHITOPORIN"/>
    <property type="match status" value="1"/>
</dbReference>
<accession>A0ABR7YY39</accession>
<dbReference type="PANTHER" id="PTHR34596:SF2">
    <property type="entry name" value="CHITOPORIN"/>
    <property type="match status" value="1"/>
</dbReference>
<keyword evidence="2" id="KW-0813">Transport</keyword>
<feature type="signal peptide" evidence="4">
    <location>
        <begin position="1"/>
        <end position="21"/>
    </location>
</feature>
<dbReference type="EMBL" id="JAAOCA010000005">
    <property type="protein sequence ID" value="MBD1598090.1"/>
    <property type="molecule type" value="Genomic_DNA"/>
</dbReference>
<feature type="chain" id="PRO_5045911423" evidence="4">
    <location>
        <begin position="22"/>
        <end position="452"/>
    </location>
</feature>
<evidence type="ECO:0000313" key="6">
    <source>
        <dbReference type="Proteomes" id="UP000805841"/>
    </source>
</evidence>
<comment type="similarity">
    <text evidence="1">Belongs to the outer membrane porin (Opr) (TC 1.B.25) family.</text>
</comment>
<name>A0ABR7YY39_9PSED</name>
<keyword evidence="3 4" id="KW-0732">Signal</keyword>
<evidence type="ECO:0000256" key="4">
    <source>
        <dbReference type="SAM" id="SignalP"/>
    </source>
</evidence>
<evidence type="ECO:0000256" key="2">
    <source>
        <dbReference type="ARBA" id="ARBA00022448"/>
    </source>
</evidence>
<evidence type="ECO:0000313" key="5">
    <source>
        <dbReference type="EMBL" id="MBD1598090.1"/>
    </source>
</evidence>
<dbReference type="Proteomes" id="UP000805841">
    <property type="component" value="Unassembled WGS sequence"/>
</dbReference>
<dbReference type="Gene3D" id="2.40.160.10">
    <property type="entry name" value="Porin"/>
    <property type="match status" value="1"/>
</dbReference>
<comment type="caution">
    <text evidence="5">The sequence shown here is derived from an EMBL/GenBank/DDBJ whole genome shotgun (WGS) entry which is preliminary data.</text>
</comment>
<evidence type="ECO:0000256" key="1">
    <source>
        <dbReference type="ARBA" id="ARBA00009075"/>
    </source>
</evidence>
<organism evidence="5 6">
    <name type="scientific">Pseudomonas typographi</name>
    <dbReference type="NCBI Taxonomy" id="2715964"/>
    <lineage>
        <taxon>Bacteria</taxon>
        <taxon>Pseudomonadati</taxon>
        <taxon>Pseudomonadota</taxon>
        <taxon>Gammaproteobacteria</taxon>
        <taxon>Pseudomonadales</taxon>
        <taxon>Pseudomonadaceae</taxon>
        <taxon>Pseudomonas</taxon>
    </lineage>
</organism>
<evidence type="ECO:0000256" key="3">
    <source>
        <dbReference type="ARBA" id="ARBA00022729"/>
    </source>
</evidence>
<reference evidence="5 6" key="1">
    <citation type="journal article" date="2020" name="Insects">
        <title>Bacteria Belonging to Pseudomonas typographi sp. nov. from the Bark Beetle Ips typographus Have Genomic Potential to Aid in the Host Ecology.</title>
        <authorList>
            <person name="Peral-Aranega E."/>
            <person name="Saati-Santamaria Z."/>
            <person name="Kolarik M."/>
            <person name="Rivas R."/>
            <person name="Garcia-Fraile P."/>
        </authorList>
    </citation>
    <scope>NUCLEOTIDE SEQUENCE [LARGE SCALE GENOMIC DNA]</scope>
    <source>
        <strain evidence="5 6">CA3A</strain>
    </source>
</reference>
<sequence>MSGLQACGLLVGIFTSSLGMAASQSDSAGFIEDSHLDLLNRNFYFYRGMRNGSVNNLGANSHKPVSERNGYRSEWAQGLMSYYRSGFTQGTVGFGLDAFAMVGVKLDGGGGTTGTSLMPWGADGHPEQEFSKLGGAVKMQISKTVLKYGEQIPNVPVFSSNQFRLLPSSATGFTLVSNEVDKLTLQAGHFTAASSTDSSHNDGDITTDYTVLPPARAIDYVGGSYQVNDRLSFILYGSQLKDIWRQSYVNATYVMPLTATTALSFAFNLFDTHDYGKAKGGEIDNTSWSFMAGYSFGAHKVSVGYQKIDGDEPFDWAAYEGTQSGAVYLSNAGAVVPFSEPNEQSWQLRYDLDMAPLGIPGLTFMARYIRGDGMDNSNSNNPYYRRIGTYDPDAKNNKEWERNIDVGYVVQSGKAKNLSFRVRQSTHRASSGLRWPDHDEVRVIVEYPISIF</sequence>
<protein>
    <submittedName>
        <fullName evidence="5">OprD family porin</fullName>
    </submittedName>
</protein>
<dbReference type="Pfam" id="PF03573">
    <property type="entry name" value="OprD"/>
    <property type="match status" value="1"/>
</dbReference>